<accession>E0SJG4</accession>
<dbReference type="SUPFAM" id="SSF47413">
    <property type="entry name" value="lambda repressor-like DNA-binding domains"/>
    <property type="match status" value="1"/>
</dbReference>
<evidence type="ECO:0000256" key="1">
    <source>
        <dbReference type="ARBA" id="ARBA00006157"/>
    </source>
</evidence>
<comment type="similarity">
    <text evidence="1">Belongs to the ner transcriptional regulatory family.</text>
</comment>
<dbReference type="InterPro" id="IPR010982">
    <property type="entry name" value="Lambda_DNA-bd_dom_sf"/>
</dbReference>
<evidence type="ECO:0000256" key="3">
    <source>
        <dbReference type="ARBA" id="ARBA00023125"/>
    </source>
</evidence>
<feature type="region of interest" description="Disordered" evidence="5">
    <location>
        <begin position="81"/>
        <end position="103"/>
    </location>
</feature>
<dbReference type="EMBL" id="CP002038">
    <property type="protein sequence ID" value="ADM99138.1"/>
    <property type="molecule type" value="Genomic_DNA"/>
</dbReference>
<protein>
    <submittedName>
        <fullName evidence="7">Putative regulator for maltose metabolism</fullName>
    </submittedName>
</protein>
<dbReference type="Proteomes" id="UP000006859">
    <property type="component" value="Chromosome"/>
</dbReference>
<evidence type="ECO:0000256" key="2">
    <source>
        <dbReference type="ARBA" id="ARBA00023015"/>
    </source>
</evidence>
<evidence type="ECO:0000256" key="5">
    <source>
        <dbReference type="SAM" id="MobiDB-lite"/>
    </source>
</evidence>
<sequence length="103" mass="11429">MLSGGATDMNKIDWHSADIIAGLHKRGTTMAAVSRAAGLNSSTLGNTLIRPWPKGEQLIAEALGVPAYEIWPSRYFDEQGQFIPRTPRSRPRHTQEKYPPADR</sequence>
<dbReference type="Pfam" id="PF13693">
    <property type="entry name" value="HTH_35"/>
    <property type="match status" value="1"/>
</dbReference>
<keyword evidence="2" id="KW-0805">Transcription regulation</keyword>
<dbReference type="GO" id="GO:0003677">
    <property type="term" value="F:DNA binding"/>
    <property type="evidence" value="ECO:0007669"/>
    <property type="project" value="UniProtKB-KW"/>
</dbReference>
<keyword evidence="4" id="KW-0804">Transcription</keyword>
<keyword evidence="8" id="KW-1185">Reference proteome</keyword>
<dbReference type="KEGG" id="ddd:Dda3937_02767"/>
<dbReference type="HOGENOM" id="CLU_162005_0_1_6"/>
<reference evidence="7 8" key="1">
    <citation type="journal article" date="2011" name="J. Bacteriol.">
        <title>Genome sequence of the plant-pathogenic bacterium Dickeya dadantii 3937.</title>
        <authorList>
            <person name="Glasner J.D."/>
            <person name="Yang C.H."/>
            <person name="Reverchon S."/>
            <person name="Hugouvieux-Cotte-Pattat N."/>
            <person name="Condemine G."/>
            <person name="Bohin J.P."/>
            <person name="Van Gijsegem F."/>
            <person name="Yang S."/>
            <person name="Franza T."/>
            <person name="Expert D."/>
            <person name="Plunkett G. III"/>
            <person name="San Francisco M.J."/>
            <person name="Charkowski A.O."/>
            <person name="Py B."/>
            <person name="Bell K."/>
            <person name="Rauscher L."/>
            <person name="Rodriguez-Palenzuela P."/>
            <person name="Toussaint A."/>
            <person name="Holeva M.C."/>
            <person name="He S.Y."/>
            <person name="Douet V."/>
            <person name="Boccara M."/>
            <person name="Blanco C."/>
            <person name="Toth I."/>
            <person name="Anderson B.D."/>
            <person name="Biehl B.S."/>
            <person name="Mau B."/>
            <person name="Flynn S.M."/>
            <person name="Barras F."/>
            <person name="Lindeberg M."/>
            <person name="Birch P.R."/>
            <person name="Tsuyumu S."/>
            <person name="Shi X."/>
            <person name="Hibbing M."/>
            <person name="Yap M.N."/>
            <person name="Carpentier M."/>
            <person name="Dassa E."/>
            <person name="Umehara M."/>
            <person name="Kim J.F."/>
            <person name="Rusch M."/>
            <person name="Soni P."/>
            <person name="Mayhew G.F."/>
            <person name="Fouts D.E."/>
            <person name="Gill S.R."/>
            <person name="Blattner F.R."/>
            <person name="Keen N.T."/>
            <person name="Perna N.T."/>
        </authorList>
    </citation>
    <scope>NUCLEOTIDE SEQUENCE [LARGE SCALE GENOMIC DNA]</scope>
    <source>
        <strain evidence="7 8">3937</strain>
    </source>
</reference>
<dbReference type="Gene3D" id="1.10.260.40">
    <property type="entry name" value="lambda repressor-like DNA-binding domains"/>
    <property type="match status" value="1"/>
</dbReference>
<evidence type="ECO:0000313" key="8">
    <source>
        <dbReference type="Proteomes" id="UP000006859"/>
    </source>
</evidence>
<evidence type="ECO:0000259" key="6">
    <source>
        <dbReference type="Pfam" id="PF13693"/>
    </source>
</evidence>
<feature type="domain" description="Ner winged helix-turn-helix DNA-binding" evidence="6">
    <location>
        <begin position="13"/>
        <end position="86"/>
    </location>
</feature>
<gene>
    <name evidence="7" type="ordered locus">Dda3937_02767</name>
</gene>
<dbReference type="AlphaFoldDB" id="E0SJG4"/>
<organism evidence="7 8">
    <name type="scientific">Dickeya dadantii (strain 3937)</name>
    <name type="common">Erwinia chrysanthemi (strain 3937)</name>
    <dbReference type="NCBI Taxonomy" id="198628"/>
    <lineage>
        <taxon>Bacteria</taxon>
        <taxon>Pseudomonadati</taxon>
        <taxon>Pseudomonadota</taxon>
        <taxon>Gammaproteobacteria</taxon>
        <taxon>Enterobacterales</taxon>
        <taxon>Pectobacteriaceae</taxon>
        <taxon>Dickeya</taxon>
    </lineage>
</organism>
<evidence type="ECO:0000256" key="4">
    <source>
        <dbReference type="ARBA" id="ARBA00023163"/>
    </source>
</evidence>
<dbReference type="InterPro" id="IPR038722">
    <property type="entry name" value="Ner_HTH_dom"/>
</dbReference>
<name>E0SJG4_DICD3</name>
<dbReference type="STRING" id="198628.Dda3937_02767"/>
<evidence type="ECO:0000313" key="7">
    <source>
        <dbReference type="EMBL" id="ADM99138.1"/>
    </source>
</evidence>
<keyword evidence="3" id="KW-0238">DNA-binding</keyword>
<dbReference type="eggNOG" id="COG3423">
    <property type="taxonomic scope" value="Bacteria"/>
</dbReference>
<feature type="compositionally biased region" description="Basic and acidic residues" evidence="5">
    <location>
        <begin position="93"/>
        <end position="103"/>
    </location>
</feature>
<proteinExistence type="inferred from homology"/>